<organism evidence="2 3">
    <name type="scientific">Chitinophaga fulva</name>
    <dbReference type="NCBI Taxonomy" id="2728842"/>
    <lineage>
        <taxon>Bacteria</taxon>
        <taxon>Pseudomonadati</taxon>
        <taxon>Bacteroidota</taxon>
        <taxon>Chitinophagia</taxon>
        <taxon>Chitinophagales</taxon>
        <taxon>Chitinophagaceae</taxon>
        <taxon>Chitinophaga</taxon>
    </lineage>
</organism>
<proteinExistence type="predicted"/>
<dbReference type="Gene3D" id="1.10.150.20">
    <property type="entry name" value="5' to 3' exonuclease, C-terminal subdomain"/>
    <property type="match status" value="1"/>
</dbReference>
<dbReference type="GO" id="GO:0003677">
    <property type="term" value="F:DNA binding"/>
    <property type="evidence" value="ECO:0007669"/>
    <property type="project" value="UniProtKB-KW"/>
</dbReference>
<keyword evidence="2" id="KW-0238">DNA-binding</keyword>
<reference evidence="2 3" key="1">
    <citation type="submission" date="2020-04" db="EMBL/GenBank/DDBJ databases">
        <title>Chitinophaga sp. G-6-1-13 sp. nov., isolated from soil.</title>
        <authorList>
            <person name="Dahal R.H."/>
            <person name="Chaudhary D.K."/>
        </authorList>
    </citation>
    <scope>NUCLEOTIDE SEQUENCE [LARGE SCALE GENOMIC DNA]</scope>
    <source>
        <strain evidence="2 3">G-6-1-13</strain>
    </source>
</reference>
<dbReference type="RefSeq" id="WP_169227418.1">
    <property type="nucleotide sequence ID" value="NZ_JABBGC010000003.1"/>
</dbReference>
<dbReference type="EMBL" id="JABBGC010000003">
    <property type="protein sequence ID" value="NML40309.1"/>
    <property type="molecule type" value="Genomic_DNA"/>
</dbReference>
<evidence type="ECO:0000313" key="3">
    <source>
        <dbReference type="Proteomes" id="UP000583266"/>
    </source>
</evidence>
<comment type="caution">
    <text evidence="2">The sequence shown here is derived from an EMBL/GenBank/DDBJ whole genome shotgun (WGS) entry which is preliminary data.</text>
</comment>
<accession>A0A848GSH5</accession>
<keyword evidence="3" id="KW-1185">Reference proteome</keyword>
<evidence type="ECO:0000313" key="2">
    <source>
        <dbReference type="EMBL" id="NML40309.1"/>
    </source>
</evidence>
<name>A0A848GSH5_9BACT</name>
<protein>
    <submittedName>
        <fullName evidence="2">DNA-binding protein</fullName>
    </submittedName>
</protein>
<evidence type="ECO:0000256" key="1">
    <source>
        <dbReference type="SAM" id="MobiDB-lite"/>
    </source>
</evidence>
<dbReference type="Proteomes" id="UP000583266">
    <property type="component" value="Unassembled WGS sequence"/>
</dbReference>
<feature type="compositionally biased region" description="Basic and acidic residues" evidence="1">
    <location>
        <begin position="1"/>
        <end position="10"/>
    </location>
</feature>
<sequence length="81" mass="8556">MFHHLHDAMAKKSAPLPPGDFPKLAQPALRALHGAGYTSLQQLRSVAESSLKQLHGMGPNAIAAIKAALAAKGWSLAPEQH</sequence>
<feature type="region of interest" description="Disordered" evidence="1">
    <location>
        <begin position="1"/>
        <end position="23"/>
    </location>
</feature>
<dbReference type="AlphaFoldDB" id="A0A848GSH5"/>
<dbReference type="SUPFAM" id="SSF47789">
    <property type="entry name" value="C-terminal domain of RNA polymerase alpha subunit"/>
    <property type="match status" value="1"/>
</dbReference>
<gene>
    <name evidence="2" type="ORF">HHL17_24140</name>
</gene>